<accession>A0A851HS02</accession>
<organism evidence="2 3">
    <name type="scientific">Marinobacter adhaerens</name>
    <dbReference type="NCBI Taxonomy" id="1033846"/>
    <lineage>
        <taxon>Bacteria</taxon>
        <taxon>Pseudomonadati</taxon>
        <taxon>Pseudomonadota</taxon>
        <taxon>Gammaproteobacteria</taxon>
        <taxon>Pseudomonadales</taxon>
        <taxon>Marinobacteraceae</taxon>
        <taxon>Marinobacter</taxon>
    </lineage>
</organism>
<dbReference type="Proteomes" id="UP000536442">
    <property type="component" value="Unassembled WGS sequence"/>
</dbReference>
<evidence type="ECO:0000313" key="3">
    <source>
        <dbReference type="Proteomes" id="UP000536442"/>
    </source>
</evidence>
<feature type="transmembrane region" description="Helical" evidence="1">
    <location>
        <begin position="351"/>
        <end position="370"/>
    </location>
</feature>
<feature type="transmembrane region" description="Helical" evidence="1">
    <location>
        <begin position="377"/>
        <end position="393"/>
    </location>
</feature>
<feature type="transmembrane region" description="Helical" evidence="1">
    <location>
        <begin position="230"/>
        <end position="248"/>
    </location>
</feature>
<feature type="transmembrane region" description="Helical" evidence="1">
    <location>
        <begin position="399"/>
        <end position="420"/>
    </location>
</feature>
<gene>
    <name evidence="2" type="ORF">HLV39_09815</name>
</gene>
<keyword evidence="1" id="KW-0472">Membrane</keyword>
<sequence>MSFDLAKLFVIVVGSLIVGAVAFMAAKGWAQRLMLLGLLGGLFFYSGIGGADESVSWTYSVYYFGVFFGVVFGFSFGRVFFMSTGRTLGARLPYVLGTMNSAAWQWVVVLYVLVSLLPLVLPEFRLHMLFLPPSPDLKALFAERFSTATPNLLEKLVGYAQLLLSPFFYLALYHLRFRLKWVILIFAFLLYAGYVDKAYAGRGDVMMHVGMIVLALWVMRPWLRKRIMGVILLSLPLLFYGFYIYGRIRIGGGVEGVGITDGVFSILETEWGFPRMVGMSIIESEARVNLGAYFVWIVTLPIPKIITGGIEGARINYEISEIVLGSTRGTTGWYVVLPGLVSEAVYIYGKYFFWVHGLLIGFMAAFFARLTERVPQTSFLFFYLVLMFSYALNRGGISALLPLIMNQFLLFYLFLFYILIRRKKQIATHIL</sequence>
<protein>
    <recommendedName>
        <fullName evidence="4">Oligosaccharide repeat unit polymerase</fullName>
    </recommendedName>
</protein>
<name>A0A851HS02_9GAMM</name>
<evidence type="ECO:0008006" key="4">
    <source>
        <dbReference type="Google" id="ProtNLM"/>
    </source>
</evidence>
<dbReference type="EMBL" id="JABEVQ010000004">
    <property type="protein sequence ID" value="NWN91783.1"/>
    <property type="molecule type" value="Genomic_DNA"/>
</dbReference>
<evidence type="ECO:0000313" key="2">
    <source>
        <dbReference type="EMBL" id="NWN91783.1"/>
    </source>
</evidence>
<feature type="transmembrane region" description="Helical" evidence="1">
    <location>
        <begin position="102"/>
        <end position="121"/>
    </location>
</feature>
<proteinExistence type="predicted"/>
<comment type="caution">
    <text evidence="2">The sequence shown here is derived from an EMBL/GenBank/DDBJ whole genome shotgun (WGS) entry which is preliminary data.</text>
</comment>
<feature type="transmembrane region" description="Helical" evidence="1">
    <location>
        <begin position="181"/>
        <end position="199"/>
    </location>
</feature>
<evidence type="ECO:0000256" key="1">
    <source>
        <dbReference type="SAM" id="Phobius"/>
    </source>
</evidence>
<keyword evidence="1" id="KW-1133">Transmembrane helix</keyword>
<keyword evidence="3" id="KW-1185">Reference proteome</keyword>
<feature type="transmembrane region" description="Helical" evidence="1">
    <location>
        <begin position="6"/>
        <end position="26"/>
    </location>
</feature>
<reference evidence="2 3" key="1">
    <citation type="submission" date="2020-03" db="EMBL/GenBank/DDBJ databases">
        <title>Metagenomic, metatranscriptomic, and metabolomic analyses revealed the key microbes and metabolic features during the fermentation of ganjang, Korean traditional soy sauce.</title>
        <authorList>
            <person name="Chun B.H."/>
            <person name="Jeon C.O."/>
        </authorList>
    </citation>
    <scope>NUCLEOTIDE SEQUENCE [LARGE SCALE GENOMIC DNA]</scope>
    <source>
        <strain evidence="2 3">KG14</strain>
    </source>
</reference>
<feature type="transmembrane region" description="Helical" evidence="1">
    <location>
        <begin position="205"/>
        <end position="223"/>
    </location>
</feature>
<keyword evidence="1" id="KW-0812">Transmembrane</keyword>
<feature type="transmembrane region" description="Helical" evidence="1">
    <location>
        <begin position="33"/>
        <end position="49"/>
    </location>
</feature>
<dbReference type="AlphaFoldDB" id="A0A851HS02"/>
<feature type="transmembrane region" description="Helical" evidence="1">
    <location>
        <begin position="61"/>
        <end position="81"/>
    </location>
</feature>